<dbReference type="InterPro" id="IPR007110">
    <property type="entry name" value="Ig-like_dom"/>
</dbReference>
<dbReference type="EMBL" id="HG994588">
    <property type="protein sequence ID" value="CAF3046048.1"/>
    <property type="molecule type" value="Genomic_DNA"/>
</dbReference>
<dbReference type="PROSITE" id="PS50835">
    <property type="entry name" value="IG_LIKE"/>
    <property type="match status" value="1"/>
</dbReference>
<evidence type="ECO:0000313" key="1">
    <source>
        <dbReference type="EMBL" id="CAF3046048.1"/>
    </source>
</evidence>
<gene>
    <name evidence="1" type="ORF">LSAA_14713</name>
</gene>
<name>A0A7R8D6Q5_LEPSM</name>
<keyword evidence="2" id="KW-1185">Reference proteome</keyword>
<dbReference type="AlphaFoldDB" id="A0A7R8D6Q5"/>
<proteinExistence type="predicted"/>
<evidence type="ECO:0000313" key="2">
    <source>
        <dbReference type="Proteomes" id="UP000675881"/>
    </source>
</evidence>
<reference evidence="1" key="1">
    <citation type="submission" date="2021-02" db="EMBL/GenBank/DDBJ databases">
        <authorList>
            <person name="Bekaert M."/>
        </authorList>
    </citation>
    <scope>NUCLEOTIDE SEQUENCE</scope>
    <source>
        <strain evidence="1">IoA-00</strain>
    </source>
</reference>
<dbReference type="Proteomes" id="UP000675881">
    <property type="component" value="Chromosome 9"/>
</dbReference>
<sequence>MIIFILVLLILDKGDSAYRHYVDRSREKHQYGRESKSLIESYFRPQSPPQFLNRGNLLTVPKGSSVTLPCRVENLEPPLPPSLDLVRCFSEVVWV</sequence>
<protein>
    <submittedName>
        <fullName evidence="1">(salmon louse) hypothetical protein</fullName>
    </submittedName>
</protein>
<accession>A0A7R8D6Q5</accession>
<organism evidence="1 2">
    <name type="scientific">Lepeophtheirus salmonis</name>
    <name type="common">Salmon louse</name>
    <name type="synonym">Caligus salmonis</name>
    <dbReference type="NCBI Taxonomy" id="72036"/>
    <lineage>
        <taxon>Eukaryota</taxon>
        <taxon>Metazoa</taxon>
        <taxon>Ecdysozoa</taxon>
        <taxon>Arthropoda</taxon>
        <taxon>Crustacea</taxon>
        <taxon>Multicrustacea</taxon>
        <taxon>Hexanauplia</taxon>
        <taxon>Copepoda</taxon>
        <taxon>Siphonostomatoida</taxon>
        <taxon>Caligidae</taxon>
        <taxon>Lepeophtheirus</taxon>
    </lineage>
</organism>
<dbReference type="OrthoDB" id="6159398at2759"/>